<reference evidence="1" key="1">
    <citation type="submission" date="2023-10" db="EMBL/GenBank/DDBJ databases">
        <authorList>
            <person name="Rodriguez Cubillos JULIANA M."/>
            <person name="De Vega J."/>
        </authorList>
    </citation>
    <scope>NUCLEOTIDE SEQUENCE</scope>
</reference>
<sequence>MVRPPPRDNWEKLVRATLKREQLRNAGQGHARHPSGIAGAVPPSLAQTTNVDLILQAADDIQSEDPNVARILCEQAYTMAQNLDPNSDGRGVLQFKTGLMSVIKQKLAKEGGVRIDRNRDIENLWEFYQRYKQQHRVDDIQREEQRLQESGTFSSTLGELELRSSEMKKIISTLRALVEVMEALSKDADPNGVGGLIMEELRKLKKSSATLSGELTPYNIVPLEAPSLTNPIRIFPEVRGAISSIRYNEQFPRLPAGFKVSGKRDPDMFDLLEFVFGFQKDNVRNQRENVVLMIANAQSRLGIPAGTDPMAKELDAILDHGEAEAAISCLTDDGSAKFLEKIICPIYETLAAEAHYKNGKAAHSAWRNYDDFNEYFWSPACFELGWPMRTDSPFLRQPKRAFKRTGKSSFVEHRTFLHLYRSFHRLWIFLALMFQALTIIAFNHGHINLNTFKTVLSIGPSFAIMNFIKSCLDVLLTFGSYKTARGMAVSRLVIRFFWGGLTSAFVTYVYLKVLQERHNNNSDNSFYFRIYLLVLGVYAAIRVFFALLLKFPACHKLSEMSDQSFFQFFKWIYQERYYVGRGLYEKMSDYCSYVVYWLLVLACKFTFAYFLQIRPLVKPTNIIADLPSLTYSWHDLISKNNNNALTIVSLWAPVVCIYLMDLHIWYTVMSAIVGGVIGARARLGEIRSIEMVHKRFESFPGAFVKNLVSPQAKRITINGPSTQDSQDMNKAYAAMFAPFWNEIIKSLREEDYISNREMDLLSIPSNAGSLRLVQWPLFLLSSKILLAVDLALDCKDTQADLWSRICRDEYMAYAVKECYCSIEKILYSLVDNEGRLWVERIFREINDSILEGSLVITLSLKKLPLVLSRLTALLGLLTRNDPALAKGAAKAVYELYDVVTHDLVSSDLRENLDTWNILARARDEGRLFSRIKWPNDPEIKELVKRLHLLLTVKDSAANVPKNLEARRRLEFFTNSLFMDMPLAKPVSETLPFSVFTPYYSETVLYSTSELKKENEDGISILFYLQKIFPDEWDNFLERIGRDLSTEDAELQENSSDALELRFWASYRGQTLARTVRGMMYYRRALMLQSFLESRSLGVDNYSQNNFITSQGFESSRESRAQADLKFTYVVSCQIYGQQKQRKAPEAADIALLLQRNEGLRVAFIHVDESTTDESTPRVFYSKLVKADINGKDQEIYSIKLPGDPKLGEGKPENQNHAIIFTRGDALQTIDMNQDNYLEEAMKMRNLLEEFHADHGLRPPSILGVREHVFTGSVSSLAWFMSNQETSFVTLAQRVLANPLKVRMHYGHPDVFDRIFHITRGGISKASRVINISEDIYAGFNSTLRLGNVTHHEYIQVGKGRDVGLNQIALFEGKVAGGNGEQVLSRDIYRLGQLFDFFRMLSFYFTTVGYYVCTMMTVLTVYIFLYGRAYLAFSGLDEAVSEKAKLMGNTALDAALNAQFLVQIGVFTAVPMIMGFILELGLLKAVFSFITMQLQLCSVFFTFSLGTKTHYFGRTVLHGGAKYRATGRGFVVRHIKFAENYRLYSRSHFVKALEVALLLIVYIAYGYAEGGAVTYVLLTLSSWFLVISWLFAPYIFNPSGFEWQKTVEDFDDWTSWLLYKGGVGVKGENSWESWWLEEQMHIQTLRGRILETILSARFFLFQYGVVYKLHLTGDDTSLAIYGFSWVVLVGFVLIFKIFTYSPKKSADFQLVLRFLQGVVSIGLVAAVCLVVAFTQLSIPDLFASILAFIPTGWGILSLAITWKGIMNRLGLWDSVREFARMYDAGMGMIIFSPIAFLSWFPFISTFQSRLLFNQAFSRGLEISLILSGNKANVET</sequence>
<keyword evidence="2" id="KW-1185">Reference proteome</keyword>
<proteinExistence type="predicted"/>
<name>A0ACB0JH94_TRIPR</name>
<accession>A0ACB0JH94</accession>
<evidence type="ECO:0000313" key="1">
    <source>
        <dbReference type="EMBL" id="CAJ2644466.1"/>
    </source>
</evidence>
<dbReference type="EMBL" id="CASHSV030000034">
    <property type="protein sequence ID" value="CAJ2644466.1"/>
    <property type="molecule type" value="Genomic_DNA"/>
</dbReference>
<protein>
    <submittedName>
        <fullName evidence="1">Uncharacterized protein</fullName>
    </submittedName>
</protein>
<dbReference type="Proteomes" id="UP001177021">
    <property type="component" value="Unassembled WGS sequence"/>
</dbReference>
<comment type="caution">
    <text evidence="1">The sequence shown here is derived from an EMBL/GenBank/DDBJ whole genome shotgun (WGS) entry which is preliminary data.</text>
</comment>
<gene>
    <name evidence="1" type="ORF">MILVUS5_LOCUS13479</name>
</gene>
<organism evidence="1 2">
    <name type="scientific">Trifolium pratense</name>
    <name type="common">Red clover</name>
    <dbReference type="NCBI Taxonomy" id="57577"/>
    <lineage>
        <taxon>Eukaryota</taxon>
        <taxon>Viridiplantae</taxon>
        <taxon>Streptophyta</taxon>
        <taxon>Embryophyta</taxon>
        <taxon>Tracheophyta</taxon>
        <taxon>Spermatophyta</taxon>
        <taxon>Magnoliopsida</taxon>
        <taxon>eudicotyledons</taxon>
        <taxon>Gunneridae</taxon>
        <taxon>Pentapetalae</taxon>
        <taxon>rosids</taxon>
        <taxon>fabids</taxon>
        <taxon>Fabales</taxon>
        <taxon>Fabaceae</taxon>
        <taxon>Papilionoideae</taxon>
        <taxon>50 kb inversion clade</taxon>
        <taxon>NPAAA clade</taxon>
        <taxon>Hologalegina</taxon>
        <taxon>IRL clade</taxon>
        <taxon>Trifolieae</taxon>
        <taxon>Trifolium</taxon>
    </lineage>
</organism>
<evidence type="ECO:0000313" key="2">
    <source>
        <dbReference type="Proteomes" id="UP001177021"/>
    </source>
</evidence>